<proteinExistence type="predicted"/>
<comment type="caution">
    <text evidence="1">The sequence shown here is derived from an EMBL/GenBank/DDBJ whole genome shotgun (WGS) entry which is preliminary data.</text>
</comment>
<dbReference type="Proteomes" id="UP001610444">
    <property type="component" value="Unassembled WGS sequence"/>
</dbReference>
<protein>
    <submittedName>
        <fullName evidence="1">Uncharacterized protein</fullName>
    </submittedName>
</protein>
<dbReference type="EMBL" id="JBFXLR010000057">
    <property type="protein sequence ID" value="KAL2841515.1"/>
    <property type="molecule type" value="Genomic_DNA"/>
</dbReference>
<accession>A0ABR4JND2</accession>
<reference evidence="1 2" key="1">
    <citation type="submission" date="2024-07" db="EMBL/GenBank/DDBJ databases">
        <title>Section-level genome sequencing and comparative genomics of Aspergillus sections Usti and Cavernicolus.</title>
        <authorList>
            <consortium name="Lawrence Berkeley National Laboratory"/>
            <person name="Nybo J.L."/>
            <person name="Vesth T.C."/>
            <person name="Theobald S."/>
            <person name="Frisvad J.C."/>
            <person name="Larsen T.O."/>
            <person name="Kjaerboelling I."/>
            <person name="Rothschild-Mancinelli K."/>
            <person name="Lyhne E.K."/>
            <person name="Kogle M.E."/>
            <person name="Barry K."/>
            <person name="Clum A."/>
            <person name="Na H."/>
            <person name="Ledsgaard L."/>
            <person name="Lin J."/>
            <person name="Lipzen A."/>
            <person name="Kuo A."/>
            <person name="Riley R."/>
            <person name="Mondo S."/>
            <person name="LaButti K."/>
            <person name="Haridas S."/>
            <person name="Pangalinan J."/>
            <person name="Salamov A.A."/>
            <person name="Simmons B.A."/>
            <person name="Magnuson J.K."/>
            <person name="Chen J."/>
            <person name="Drula E."/>
            <person name="Henrissat B."/>
            <person name="Wiebenga A."/>
            <person name="Lubbers R.J."/>
            <person name="Gomes A.C."/>
            <person name="Macurrencykelacurrency M.R."/>
            <person name="Stajich J."/>
            <person name="Grigoriev I.V."/>
            <person name="Mortensen U.H."/>
            <person name="De vries R.P."/>
            <person name="Baker S.E."/>
            <person name="Andersen M.R."/>
        </authorList>
    </citation>
    <scope>NUCLEOTIDE SEQUENCE [LARGE SCALE GENOMIC DNA]</scope>
    <source>
        <strain evidence="1 2">CBS 756.74</strain>
    </source>
</reference>
<dbReference type="RefSeq" id="XP_070894610.1">
    <property type="nucleotide sequence ID" value="XM_071037076.1"/>
</dbReference>
<organism evidence="1 2">
    <name type="scientific">Aspergillus pseudodeflectus</name>
    <dbReference type="NCBI Taxonomy" id="176178"/>
    <lineage>
        <taxon>Eukaryota</taxon>
        <taxon>Fungi</taxon>
        <taxon>Dikarya</taxon>
        <taxon>Ascomycota</taxon>
        <taxon>Pezizomycotina</taxon>
        <taxon>Eurotiomycetes</taxon>
        <taxon>Eurotiomycetidae</taxon>
        <taxon>Eurotiales</taxon>
        <taxon>Aspergillaceae</taxon>
        <taxon>Aspergillus</taxon>
        <taxon>Aspergillus subgen. Nidulantes</taxon>
    </lineage>
</organism>
<dbReference type="GeneID" id="98152240"/>
<name>A0ABR4JND2_9EURO</name>
<evidence type="ECO:0000313" key="2">
    <source>
        <dbReference type="Proteomes" id="UP001610444"/>
    </source>
</evidence>
<sequence>MRPTSRSLSLISFPSTLPVLQLVPLLLTCIYPACISLVMLPPHYSALSSEFFSVAERNSHVIPGIALEILYFSYEYTRGSFEHIHSAHKDIHATRIDYSRRLGYRFF</sequence>
<gene>
    <name evidence="1" type="ORF">BJX68DRAFT_172769</name>
</gene>
<keyword evidence="2" id="KW-1185">Reference proteome</keyword>
<evidence type="ECO:0000313" key="1">
    <source>
        <dbReference type="EMBL" id="KAL2841515.1"/>
    </source>
</evidence>